<dbReference type="GO" id="GO:0008270">
    <property type="term" value="F:zinc ion binding"/>
    <property type="evidence" value="ECO:0007669"/>
    <property type="project" value="UniProtKB-UniRule"/>
</dbReference>
<evidence type="ECO:0000256" key="1">
    <source>
        <dbReference type="ARBA" id="ARBA00010875"/>
    </source>
</evidence>
<dbReference type="GO" id="GO:0004521">
    <property type="term" value="F:RNA endonuclease activity"/>
    <property type="evidence" value="ECO:0007669"/>
    <property type="project" value="UniProtKB-UniRule"/>
</dbReference>
<comment type="subcellular location">
    <subcellularLocation>
        <location evidence="7">Cytoplasm</location>
    </subcellularLocation>
</comment>
<keyword evidence="5 7" id="KW-0378">Hydrolase</keyword>
<dbReference type="PANTHER" id="PTHR46986:SF1">
    <property type="entry name" value="ENDORIBONUCLEASE YBEY, CHLOROPLASTIC"/>
    <property type="match status" value="1"/>
</dbReference>
<dbReference type="Pfam" id="PF02130">
    <property type="entry name" value="YbeY"/>
    <property type="match status" value="1"/>
</dbReference>
<evidence type="ECO:0000313" key="9">
    <source>
        <dbReference type="Proteomes" id="UP001056426"/>
    </source>
</evidence>
<name>A0A9J6ZQK9_9BACT</name>
<dbReference type="InterPro" id="IPR002036">
    <property type="entry name" value="YbeY"/>
</dbReference>
<dbReference type="GO" id="GO:0006364">
    <property type="term" value="P:rRNA processing"/>
    <property type="evidence" value="ECO:0007669"/>
    <property type="project" value="UniProtKB-UniRule"/>
</dbReference>
<evidence type="ECO:0000256" key="6">
    <source>
        <dbReference type="ARBA" id="ARBA00022833"/>
    </source>
</evidence>
<evidence type="ECO:0000313" key="8">
    <source>
        <dbReference type="EMBL" id="URW79814.1"/>
    </source>
</evidence>
<dbReference type="GO" id="GO:0005737">
    <property type="term" value="C:cytoplasm"/>
    <property type="evidence" value="ECO:0007669"/>
    <property type="project" value="UniProtKB-SubCell"/>
</dbReference>
<comment type="cofactor">
    <cofactor evidence="7">
        <name>Zn(2+)</name>
        <dbReference type="ChEBI" id="CHEBI:29105"/>
    </cofactor>
    <text evidence="7">Binds 1 zinc ion.</text>
</comment>
<keyword evidence="2 7" id="KW-0540">Nuclease</keyword>
<dbReference type="KEGG" id="alkq:M9189_00385"/>
<evidence type="ECO:0000256" key="7">
    <source>
        <dbReference type="HAMAP-Rule" id="MF_00009"/>
    </source>
</evidence>
<dbReference type="GO" id="GO:0004222">
    <property type="term" value="F:metalloendopeptidase activity"/>
    <property type="evidence" value="ECO:0007669"/>
    <property type="project" value="InterPro"/>
</dbReference>
<dbReference type="InterPro" id="IPR020549">
    <property type="entry name" value="YbeY_CS"/>
</dbReference>
<keyword evidence="3 7" id="KW-0479">Metal-binding</keyword>
<proteinExistence type="inferred from homology"/>
<dbReference type="PROSITE" id="PS01306">
    <property type="entry name" value="UPF0054"/>
    <property type="match status" value="1"/>
</dbReference>
<feature type="binding site" evidence="7">
    <location>
        <position position="112"/>
    </location>
    <ligand>
        <name>Zn(2+)</name>
        <dbReference type="ChEBI" id="CHEBI:29105"/>
        <note>catalytic</note>
    </ligand>
</feature>
<dbReference type="Gene3D" id="3.40.390.30">
    <property type="entry name" value="Metalloproteases ('zincins'), catalytic domain"/>
    <property type="match status" value="1"/>
</dbReference>
<keyword evidence="7" id="KW-0963">Cytoplasm</keyword>
<dbReference type="RefSeq" id="WP_250723929.1">
    <property type="nucleotide sequence ID" value="NZ_CP098400.1"/>
</dbReference>
<protein>
    <recommendedName>
        <fullName evidence="7">Endoribonuclease YbeY</fullName>
        <ecNumber evidence="7">3.1.-.-</ecNumber>
    </recommendedName>
</protein>
<accession>A0A9J6ZQK9</accession>
<dbReference type="AlphaFoldDB" id="A0A9J6ZQK9"/>
<evidence type="ECO:0000256" key="3">
    <source>
        <dbReference type="ARBA" id="ARBA00022723"/>
    </source>
</evidence>
<gene>
    <name evidence="7 8" type="primary">ybeY</name>
    <name evidence="8" type="ORF">M9189_00385</name>
</gene>
<dbReference type="EC" id="3.1.-.-" evidence="7"/>
<keyword evidence="7" id="KW-0690">Ribosome biogenesis</keyword>
<sequence>MQDIDFLSEDSELPQLDFDFLRNCIAEIIAHYNRRCGSISIVFCSDNYIIEVNRRYLNHDYYTDIITFDYNEGDIVSGDLVISLDTVQSNSIEFNTAYREELHRVIFHGILHLVGFGDKTDEEEKIMRGLEDFWLGKFSV</sequence>
<comment type="function">
    <text evidence="7">Single strand-specific metallo-endoribonuclease involved in late-stage 70S ribosome quality control and in maturation of the 3' terminus of the 16S rRNA.</text>
</comment>
<dbReference type="HAMAP" id="MF_00009">
    <property type="entry name" value="Endoribonucl_YbeY"/>
    <property type="match status" value="1"/>
</dbReference>
<organism evidence="8 9">
    <name type="scientific">Xiashengella succiniciproducens</name>
    <dbReference type="NCBI Taxonomy" id="2949635"/>
    <lineage>
        <taxon>Bacteria</taxon>
        <taxon>Pseudomonadati</taxon>
        <taxon>Bacteroidota</taxon>
        <taxon>Bacteroidia</taxon>
        <taxon>Marinilabiliales</taxon>
        <taxon>Marinilabiliaceae</taxon>
        <taxon>Xiashengella</taxon>
    </lineage>
</organism>
<keyword evidence="6 7" id="KW-0862">Zinc</keyword>
<dbReference type="NCBIfam" id="TIGR00043">
    <property type="entry name" value="rRNA maturation RNase YbeY"/>
    <property type="match status" value="1"/>
</dbReference>
<reference evidence="8" key="2">
    <citation type="submission" date="2022-06" db="EMBL/GenBank/DDBJ databases">
        <title>Xiashengella guii gen. nov. sp. nov., a bacterium isolated form anaerobic digestion tank.</title>
        <authorList>
            <person name="Huang H."/>
        </authorList>
    </citation>
    <scope>NUCLEOTIDE SEQUENCE</scope>
    <source>
        <strain evidence="8">Ai-910</strain>
    </source>
</reference>
<evidence type="ECO:0000256" key="2">
    <source>
        <dbReference type="ARBA" id="ARBA00022722"/>
    </source>
</evidence>
<evidence type="ECO:0000256" key="4">
    <source>
        <dbReference type="ARBA" id="ARBA00022759"/>
    </source>
</evidence>
<dbReference type="PANTHER" id="PTHR46986">
    <property type="entry name" value="ENDORIBONUCLEASE YBEY, CHLOROPLASTIC"/>
    <property type="match status" value="1"/>
</dbReference>
<reference evidence="8" key="1">
    <citation type="submission" date="2022-05" db="EMBL/GenBank/DDBJ databases">
        <authorList>
            <person name="Sun X."/>
        </authorList>
    </citation>
    <scope>NUCLEOTIDE SEQUENCE</scope>
    <source>
        <strain evidence="8">Ai-910</strain>
    </source>
</reference>
<dbReference type="EMBL" id="CP098400">
    <property type="protein sequence ID" value="URW79814.1"/>
    <property type="molecule type" value="Genomic_DNA"/>
</dbReference>
<evidence type="ECO:0000256" key="5">
    <source>
        <dbReference type="ARBA" id="ARBA00022801"/>
    </source>
</evidence>
<dbReference type="InterPro" id="IPR023091">
    <property type="entry name" value="MetalPrtase_cat_dom_sf_prd"/>
</dbReference>
<feature type="binding site" evidence="7">
    <location>
        <position position="108"/>
    </location>
    <ligand>
        <name>Zn(2+)</name>
        <dbReference type="ChEBI" id="CHEBI:29105"/>
        <note>catalytic</note>
    </ligand>
</feature>
<feature type="binding site" evidence="7">
    <location>
        <position position="118"/>
    </location>
    <ligand>
        <name>Zn(2+)</name>
        <dbReference type="ChEBI" id="CHEBI:29105"/>
        <note>catalytic</note>
    </ligand>
</feature>
<comment type="similarity">
    <text evidence="1 7">Belongs to the endoribonuclease YbeY family.</text>
</comment>
<dbReference type="Proteomes" id="UP001056426">
    <property type="component" value="Chromosome"/>
</dbReference>
<keyword evidence="4 7" id="KW-0255">Endonuclease</keyword>
<keyword evidence="9" id="KW-1185">Reference proteome</keyword>
<dbReference type="SUPFAM" id="SSF55486">
    <property type="entry name" value="Metalloproteases ('zincins'), catalytic domain"/>
    <property type="match status" value="1"/>
</dbReference>
<keyword evidence="7" id="KW-0698">rRNA processing</keyword>